<accession>V9IHZ8</accession>
<dbReference type="Pfam" id="PF14779">
    <property type="entry name" value="BBS1"/>
    <property type="match status" value="1"/>
</dbReference>
<organism evidence="2">
    <name type="scientific">Apis cerana</name>
    <name type="common">Indian honeybee</name>
    <dbReference type="NCBI Taxonomy" id="7461"/>
    <lineage>
        <taxon>Eukaryota</taxon>
        <taxon>Metazoa</taxon>
        <taxon>Ecdysozoa</taxon>
        <taxon>Arthropoda</taxon>
        <taxon>Hexapoda</taxon>
        <taxon>Insecta</taxon>
        <taxon>Pterygota</taxon>
        <taxon>Neoptera</taxon>
        <taxon>Endopterygota</taxon>
        <taxon>Hymenoptera</taxon>
        <taxon>Apocrita</taxon>
        <taxon>Aculeata</taxon>
        <taxon>Apoidea</taxon>
        <taxon>Anthophila</taxon>
        <taxon>Apidae</taxon>
        <taxon>Apis</taxon>
    </lineage>
</organism>
<protein>
    <submittedName>
        <fullName evidence="2">Bardet-Biedl syndrome 1</fullName>
    </submittedName>
</protein>
<dbReference type="GO" id="GO:1905515">
    <property type="term" value="P:non-motile cilium assembly"/>
    <property type="evidence" value="ECO:0007669"/>
    <property type="project" value="InterPro"/>
</dbReference>
<evidence type="ECO:0000313" key="2">
    <source>
        <dbReference type="EMBL" id="AEY60106.1"/>
    </source>
</evidence>
<dbReference type="InterPro" id="IPR032728">
    <property type="entry name" value="BBS1_N"/>
</dbReference>
<sequence length="98" mass="10709">MHGLRAEHNISSLGTSRWLEALWEPAAKLYTLSNGLDMLDVSGDGDARLVCADLGALDINSPKIRVYKGGDQITEHNMVDLPCGVSVFTRKMENLDPP</sequence>
<feature type="domain" description="Bardet-Biedl syndrome 1 N-terminal" evidence="1">
    <location>
        <begin position="18"/>
        <end position="91"/>
    </location>
</feature>
<evidence type="ECO:0000259" key="1">
    <source>
        <dbReference type="Pfam" id="PF14779"/>
    </source>
</evidence>
<dbReference type="GO" id="GO:0005930">
    <property type="term" value="C:axoneme"/>
    <property type="evidence" value="ECO:0007669"/>
    <property type="project" value="TreeGrafter"/>
</dbReference>
<dbReference type="GO" id="GO:0005113">
    <property type="term" value="F:patched binding"/>
    <property type="evidence" value="ECO:0007669"/>
    <property type="project" value="TreeGrafter"/>
</dbReference>
<reference evidence="2" key="1">
    <citation type="submission" date="2011-11" db="EMBL/GenBank/DDBJ databases">
        <title>Decoding the brain transcriptome of the Eastern honeybee (Apis cerana) based on pyrosequencing.</title>
        <authorList>
            <person name="Sun L."/>
            <person name="Zheng H."/>
            <person name="Wang Y."/>
            <person name="Xie X."/>
            <person name="Zhu Y."/>
            <person name="Gu W."/>
            <person name="Wang S."/>
        </authorList>
    </citation>
    <scope>NUCLEOTIDE SEQUENCE</scope>
    <source>
        <tissue evidence="2">Brain</tissue>
    </source>
</reference>
<gene>
    <name evidence="2" type="ORF">ACCB07207</name>
</gene>
<dbReference type="GO" id="GO:0005119">
    <property type="term" value="F:smoothened binding"/>
    <property type="evidence" value="ECO:0007669"/>
    <property type="project" value="TreeGrafter"/>
</dbReference>
<dbReference type="PANTHER" id="PTHR20870">
    <property type="entry name" value="BARDET-BIEDL SYNDROME 1 PROTEIN"/>
    <property type="match status" value="1"/>
</dbReference>
<name>V9IHZ8_APICE</name>
<proteinExistence type="evidence at transcript level"/>
<dbReference type="EMBL" id="JR045986">
    <property type="protein sequence ID" value="AEY60106.1"/>
    <property type="molecule type" value="mRNA"/>
</dbReference>
<dbReference type="GO" id="GO:0061512">
    <property type="term" value="P:protein localization to cilium"/>
    <property type="evidence" value="ECO:0007669"/>
    <property type="project" value="TreeGrafter"/>
</dbReference>
<dbReference type="InterPro" id="IPR028784">
    <property type="entry name" value="BBS1"/>
</dbReference>
<dbReference type="GO" id="GO:0034464">
    <property type="term" value="C:BBSome"/>
    <property type="evidence" value="ECO:0007669"/>
    <property type="project" value="InterPro"/>
</dbReference>
<dbReference type="GO" id="GO:0005813">
    <property type="term" value="C:centrosome"/>
    <property type="evidence" value="ECO:0007669"/>
    <property type="project" value="TreeGrafter"/>
</dbReference>
<dbReference type="AlphaFoldDB" id="V9IHZ8"/>
<dbReference type="PANTHER" id="PTHR20870:SF0">
    <property type="entry name" value="BARDET-BIEDL SYNDROME 1 PROTEIN"/>
    <property type="match status" value="1"/>
</dbReference>